<reference evidence="2 3" key="2">
    <citation type="submission" date="2015-05" db="EMBL/GenBank/DDBJ databases">
        <authorList>
            <person name="Morales-Cruz A."/>
            <person name="Amrine K.C."/>
            <person name="Cantu D."/>
        </authorList>
    </citation>
    <scope>NUCLEOTIDE SEQUENCE [LARGE SCALE GENOMIC DNA]</scope>
    <source>
        <strain evidence="2">DA912</strain>
    </source>
</reference>
<name>A0A0G2F7U1_9PEZI</name>
<evidence type="ECO:0000256" key="1">
    <source>
        <dbReference type="ARBA" id="ARBA00008383"/>
    </source>
</evidence>
<evidence type="ECO:0000313" key="2">
    <source>
        <dbReference type="EMBL" id="KKY30782.1"/>
    </source>
</evidence>
<dbReference type="AlphaFoldDB" id="A0A0G2F7U1"/>
<dbReference type="STRING" id="1214573.A0A0G2F7U1"/>
<dbReference type="PANTHER" id="PTHR48229">
    <property type="entry name" value="CAIB/BAIF FAMILY ENZYME (AFU_ORTHOLOGUE AFUA_1G05360)-RELATED"/>
    <property type="match status" value="1"/>
</dbReference>
<protein>
    <submittedName>
        <fullName evidence="2">Putative caib baif family enzyme</fullName>
    </submittedName>
</protein>
<organism evidence="2 3">
    <name type="scientific">Diaporthe ampelina</name>
    <dbReference type="NCBI Taxonomy" id="1214573"/>
    <lineage>
        <taxon>Eukaryota</taxon>
        <taxon>Fungi</taxon>
        <taxon>Dikarya</taxon>
        <taxon>Ascomycota</taxon>
        <taxon>Pezizomycotina</taxon>
        <taxon>Sordariomycetes</taxon>
        <taxon>Sordariomycetidae</taxon>
        <taxon>Diaporthales</taxon>
        <taxon>Diaporthaceae</taxon>
        <taxon>Diaporthe</taxon>
    </lineage>
</organism>
<sequence length="577" mass="62641">MASERIPDVYGPGTFTDKNFTPVPEDTQRIFRLIASQTPGFTQDDALLSKVQFTGEDYPVIPGPIKAVSVAAALHAMTGVLADEILALRGAKNDERRITINTTHVALWFGCVATVYLDGVDALTLSKTGELKKLVPDWERGWTDTPLKYRTTALYPTSNPEVWYSLHGSLDAEPVLRSIGIDPAAPVKTNEDAARHIAEHTSRLSPEKLEMTNLLNGFCGSVCFTPRQWRESEMGRALAAHPLVNVKAQDHAVPTPPVAFPPLDPSDRRPLAGVRVVEMTRVIAGPQIGTILASYGADVIRVNAPHLPDISILQLTLNAGKRTIAIDLRRDDDAALLKSLVGECDVFVQGFRINKMPKHGLGLSDLLRVAGARGRGLVYVSENCYGPDGYYAERPGWQQIADAAAGSAYVTGRSLGLPGNEAVLPSLPISDMSTGVVGAVGAMLGLKRRATEGGSYYAHASLAGVNAYALTEHIGLYPEGTVDECRERFAWGEMRGQHHVLDLLVTVWKGWKQVLGDYLQPEGGWFQSFEKSAFGGQRLSVLKPVVKIEGDEGTTPQWSSGSTPYAYEKAQDVKFRS</sequence>
<evidence type="ECO:0000313" key="3">
    <source>
        <dbReference type="Proteomes" id="UP000034680"/>
    </source>
</evidence>
<dbReference type="InterPro" id="IPR052985">
    <property type="entry name" value="CoA-trans_III_biosynth/detox"/>
</dbReference>
<dbReference type="Proteomes" id="UP000034680">
    <property type="component" value="Unassembled WGS sequence"/>
</dbReference>
<reference evidence="2 3" key="1">
    <citation type="submission" date="2015-05" db="EMBL/GenBank/DDBJ databases">
        <title>Distinctive expansion of gene families associated with plant cell wall degradation and secondary metabolism in the genomes of grapevine trunk pathogens.</title>
        <authorList>
            <person name="Lawrence D.P."/>
            <person name="Travadon R."/>
            <person name="Rolshausen P.E."/>
            <person name="Baumgartner K."/>
        </authorList>
    </citation>
    <scope>NUCLEOTIDE SEQUENCE [LARGE SCALE GENOMIC DNA]</scope>
    <source>
        <strain evidence="2">DA912</strain>
    </source>
</reference>
<accession>A0A0G2F7U1</accession>
<comment type="similarity">
    <text evidence="1">Belongs to the CoA-transferase III family.</text>
</comment>
<keyword evidence="3" id="KW-1185">Reference proteome</keyword>
<dbReference type="Pfam" id="PF02515">
    <property type="entry name" value="CoA_transf_3"/>
    <property type="match status" value="1"/>
</dbReference>
<dbReference type="SUPFAM" id="SSF89796">
    <property type="entry name" value="CoA-transferase family III (CaiB/BaiF)"/>
    <property type="match status" value="2"/>
</dbReference>
<dbReference type="InterPro" id="IPR003673">
    <property type="entry name" value="CoA-Trfase_fam_III"/>
</dbReference>
<proteinExistence type="inferred from homology"/>
<gene>
    <name evidence="2" type="ORF">UCDDA912_g09255</name>
</gene>
<dbReference type="InterPro" id="IPR023606">
    <property type="entry name" value="CoA-Trfase_III_dom_1_sf"/>
</dbReference>
<dbReference type="GO" id="GO:0003824">
    <property type="term" value="F:catalytic activity"/>
    <property type="evidence" value="ECO:0007669"/>
    <property type="project" value="InterPro"/>
</dbReference>
<dbReference type="OrthoDB" id="2308815at2759"/>
<comment type="caution">
    <text evidence="2">The sequence shown here is derived from an EMBL/GenBank/DDBJ whole genome shotgun (WGS) entry which is preliminary data.</text>
</comment>
<dbReference type="EMBL" id="LCUC01000443">
    <property type="protein sequence ID" value="KKY30782.1"/>
    <property type="molecule type" value="Genomic_DNA"/>
</dbReference>
<dbReference type="PANTHER" id="PTHR48229:SF1">
    <property type="entry name" value="ALPHA METHYLACYL-COA RACEMASE-RELATED"/>
    <property type="match status" value="1"/>
</dbReference>
<dbReference type="Gene3D" id="3.40.50.10540">
    <property type="entry name" value="Crotonobetainyl-coa:carnitine coa-transferase, domain 1"/>
    <property type="match status" value="1"/>
</dbReference>